<comment type="caution">
    <text evidence="3">The sequence shown here is derived from an EMBL/GenBank/DDBJ whole genome shotgun (WGS) entry which is preliminary data.</text>
</comment>
<dbReference type="InterPro" id="IPR026444">
    <property type="entry name" value="Secre_tail"/>
</dbReference>
<dbReference type="Proteomes" id="UP001501175">
    <property type="component" value="Unassembled WGS sequence"/>
</dbReference>
<dbReference type="PANTHER" id="PTHR42754">
    <property type="entry name" value="ENDOGLUCANASE"/>
    <property type="match status" value="1"/>
</dbReference>
<organism evidence="3 4">
    <name type="scientific">Nibrella saemangeumensis</name>
    <dbReference type="NCBI Taxonomy" id="1084526"/>
    <lineage>
        <taxon>Bacteria</taxon>
        <taxon>Pseudomonadati</taxon>
        <taxon>Bacteroidota</taxon>
        <taxon>Cytophagia</taxon>
        <taxon>Cytophagales</taxon>
        <taxon>Spirosomataceae</taxon>
        <taxon>Nibrella</taxon>
    </lineage>
</organism>
<feature type="domain" description="PKD" evidence="2">
    <location>
        <begin position="1157"/>
        <end position="1241"/>
    </location>
</feature>
<keyword evidence="1" id="KW-1133">Transmembrane helix</keyword>
<dbReference type="InterPro" id="IPR013783">
    <property type="entry name" value="Ig-like_fold"/>
</dbReference>
<feature type="transmembrane region" description="Helical" evidence="1">
    <location>
        <begin position="41"/>
        <end position="60"/>
    </location>
</feature>
<accession>A0ABP8MSA3</accession>
<feature type="domain" description="PKD" evidence="2">
    <location>
        <begin position="510"/>
        <end position="565"/>
    </location>
</feature>
<evidence type="ECO:0000313" key="4">
    <source>
        <dbReference type="Proteomes" id="UP001501175"/>
    </source>
</evidence>
<evidence type="ECO:0000313" key="3">
    <source>
        <dbReference type="EMBL" id="GAA4455266.1"/>
    </source>
</evidence>
<dbReference type="InterPro" id="IPR035986">
    <property type="entry name" value="PKD_dom_sf"/>
</dbReference>
<dbReference type="InterPro" id="IPR000601">
    <property type="entry name" value="PKD_dom"/>
</dbReference>
<proteinExistence type="predicted"/>
<dbReference type="PANTHER" id="PTHR42754:SF1">
    <property type="entry name" value="LIPOPROTEIN"/>
    <property type="match status" value="1"/>
</dbReference>
<dbReference type="PROSITE" id="PS50093">
    <property type="entry name" value="PKD"/>
    <property type="match status" value="2"/>
</dbReference>
<dbReference type="NCBIfam" id="TIGR04183">
    <property type="entry name" value="Por_Secre_tail"/>
    <property type="match status" value="1"/>
</dbReference>
<sequence length="1493" mass="155234">MGVLSPVKNNSIIMFQRLFMKTSTVLVAQGHDQASGRTRRWLSVLVALLWGSLLPTALMAQTAPTIQWNKTIGGSDYDQLSSLQQTTDGGYIVGGWSSSNAGDDKSDNRKGSSDYWVVKLDANGNKLWDKTFGGSDNDLLRSLQQTTDGGYILGGSSPSNAGGDKTNDSRGLNDYWVIKLDASGNKVWDKTIGGSGDDLLYTVRQTTDGGYILGGHSGSNAGDHKTNDSRGLEDYWVVKLDANGAKVWDKTIGGSGRERFSSLQQTTDGGYILGGSSISNAGGDKTNDSRGLNDYWVVKLDANGAKVWDKTFGSGGDDYLTSLQQTTDGGYLLGGSSPSKASGDKTENGKGEYDYWVVKLDASGTKVWDKTIGGDNEDILASLQQTTDGGYILGGYSHSGAGGDKTENSNNSSDYWVVKLAANGTKVWDKTIGSAGEDIFYSLQQTTDGGYILGGYTDANASGDKTENSKGDRDYWVVKLNTDCSALLPSFTAAPVCLGSPTLFTNTTPQSGPQPSYSWDVNNDGTADYSTADVSHTYTAPGTYTATLTVTQGSCQTSVSQTVVVNALPTAGITANPGTLPVCAPTTLTLTATGGTQYTFAGPGVVSQDINAGTAVVNASGTYSVTVATATGCTSVTSITISTAQTSIAGTSVWTGCSSTDWNTAANWSGCTVPVATDEVVIPSGPANQPLIGAGTSAVAKSVQVRSGASLTIATTAVLTINGSATALTGTLYTAFYNEGTVQNSGQLVIGNSPTANVGNYGLWNNASFNNKAGGSIQIDRSTFSGLFNRTTGGTFINAGTITIGHLAPAGIFGLENEAVFSNNAGSTIQIDRSTGKGLFNDDGTFTNSATITIGTEASAGLIGLENEADFVNNAGGHIYIDQTTTNGMHNQLGSFTNAGTITIGAAYPVGEAALRSDTDFNNNACATLTLFAPLKNSYSFVNEGLFTVNTALPHTNTDVLTNNGIISYPLGNPIPNVTNNDLIVEPLVSSCSLMTTPALRIGGSNNFSAAATWYTDAAVTAGSYNQATNTFTRQNTLLPGNTYPLSFVVHDNVANCAQTVTTSLSTEVDNTPPSLTAKNATVYLDAQGQATITETDVVASKADNCGGPVSVTLSQTSFTTANLGDNSITITYRDPSGNTASTTATVTVQYNLNPPALSLISAPVTPVPVGTPISASATFTGGTVTSATWQWDDGSTSPATLAGGTIRGAHTYTTTGVYTLTLTVNCSCGQVLTQTYQYLVVYDPNGDFVTGGGWITSPVGAYIAQPSATGKANFGFVSKYKKGATVPSGDTQFEFKATSFKFESTAYEWLVVSGSKAQFKGEGTINGVGTYGFMLTAIDGDMKNGDGIDKFRIKIWNKAGGATVYDNNLNTADDANPTTALGGGSIVIHTGGKNNRLGLEPVLSAEGMLLRNYPNPVAARTTLEFMLPQGGDYTLEVQDLRGSVVKQLASGRAEAGAVNQVSWEAGASPAGVYIGRLITQQGSKAIKLLVVK</sequence>
<dbReference type="InterPro" id="IPR022409">
    <property type="entry name" value="PKD/Chitinase_dom"/>
</dbReference>
<dbReference type="CDD" id="cd00146">
    <property type="entry name" value="PKD"/>
    <property type="match status" value="2"/>
</dbReference>
<dbReference type="EMBL" id="BAABHD010000024">
    <property type="protein sequence ID" value="GAA4455266.1"/>
    <property type="molecule type" value="Genomic_DNA"/>
</dbReference>
<gene>
    <name evidence="3" type="ORF">GCM10023189_22920</name>
</gene>
<reference evidence="4" key="1">
    <citation type="journal article" date="2019" name="Int. J. Syst. Evol. Microbiol.">
        <title>The Global Catalogue of Microorganisms (GCM) 10K type strain sequencing project: providing services to taxonomists for standard genome sequencing and annotation.</title>
        <authorList>
            <consortium name="The Broad Institute Genomics Platform"/>
            <consortium name="The Broad Institute Genome Sequencing Center for Infectious Disease"/>
            <person name="Wu L."/>
            <person name="Ma J."/>
        </authorList>
    </citation>
    <scope>NUCLEOTIDE SEQUENCE [LARGE SCALE GENOMIC DNA]</scope>
    <source>
        <strain evidence="4">JCM 17927</strain>
    </source>
</reference>
<keyword evidence="1" id="KW-0812">Transmembrane</keyword>
<keyword evidence="4" id="KW-1185">Reference proteome</keyword>
<dbReference type="Pfam" id="PF18911">
    <property type="entry name" value="PKD_4"/>
    <property type="match status" value="2"/>
</dbReference>
<dbReference type="SMART" id="SM00089">
    <property type="entry name" value="PKD"/>
    <property type="match status" value="2"/>
</dbReference>
<dbReference type="SUPFAM" id="SSF49299">
    <property type="entry name" value="PKD domain"/>
    <property type="match status" value="2"/>
</dbReference>
<dbReference type="Gene3D" id="2.60.40.10">
    <property type="entry name" value="Immunoglobulins"/>
    <property type="match status" value="3"/>
</dbReference>
<keyword evidence="1" id="KW-0472">Membrane</keyword>
<name>A0ABP8MSA3_9BACT</name>
<evidence type="ECO:0000259" key="2">
    <source>
        <dbReference type="PROSITE" id="PS50093"/>
    </source>
</evidence>
<evidence type="ECO:0000256" key="1">
    <source>
        <dbReference type="SAM" id="Phobius"/>
    </source>
</evidence>
<protein>
    <recommendedName>
        <fullName evidence="2">PKD domain-containing protein</fullName>
    </recommendedName>
</protein>